<dbReference type="STRING" id="865938.Weevi_1630"/>
<name>F0NZI1_WEEVC</name>
<evidence type="ECO:0000313" key="1">
    <source>
        <dbReference type="EMBL" id="ADX68328.1"/>
    </source>
</evidence>
<dbReference type="InterPro" id="IPR052927">
    <property type="entry name" value="DCC_oxidoreductase"/>
</dbReference>
<dbReference type="EMBL" id="CP002455">
    <property type="protein sequence ID" value="ADX68328.1"/>
    <property type="molecule type" value="Genomic_DNA"/>
</dbReference>
<gene>
    <name evidence="1" type="ordered locus">Weevi_1630</name>
</gene>
<dbReference type="Pfam" id="PF04134">
    <property type="entry name" value="DCC1-like"/>
    <property type="match status" value="1"/>
</dbReference>
<protein>
    <submittedName>
        <fullName evidence="1">Thiol-disulfide oxidoreductase DCC</fullName>
    </submittedName>
</protein>
<dbReference type="KEGG" id="wvi:Weevi_1630"/>
<reference evidence="1 2" key="1">
    <citation type="journal article" date="2011" name="Stand. Genomic Sci.">
        <title>Complete genome sequence of Weeksella virosa type strain (9751).</title>
        <authorList>
            <person name="Lang E."/>
            <person name="Teshima H."/>
            <person name="Lucas S."/>
            <person name="Lapidus A."/>
            <person name="Hammon N."/>
            <person name="Deshpande S."/>
            <person name="Nolan M."/>
            <person name="Cheng J.F."/>
            <person name="Pitluck S."/>
            <person name="Liolios K."/>
            <person name="Pagani I."/>
            <person name="Mikhailova N."/>
            <person name="Ivanova N."/>
            <person name="Mavromatis K."/>
            <person name="Pati A."/>
            <person name="Tapia R."/>
            <person name="Han C."/>
            <person name="Goodwin L."/>
            <person name="Chen A."/>
            <person name="Palaniappan K."/>
            <person name="Land M."/>
            <person name="Hauser L."/>
            <person name="Chang Y.J."/>
            <person name="Jeffries C.D."/>
            <person name="Brambilla E.M."/>
            <person name="Kopitz M."/>
            <person name="Rohde M."/>
            <person name="Goker M."/>
            <person name="Tindall B.J."/>
            <person name="Detter J.C."/>
            <person name="Woyke T."/>
            <person name="Bristow J."/>
            <person name="Eisen J.A."/>
            <person name="Markowitz V."/>
            <person name="Hugenholtz P."/>
            <person name="Klenk H.P."/>
            <person name="Kyrpides N.C."/>
        </authorList>
    </citation>
    <scope>NUCLEOTIDE SEQUENCE [LARGE SCALE GENOMIC DNA]</scope>
    <source>
        <strain evidence="2">ATCC 43766 / DSM 16922 / JCM 21250 / NBRC 16016 / NCTC 11634 / CL345/78</strain>
    </source>
</reference>
<accession>F0NZI1</accession>
<reference evidence="2" key="2">
    <citation type="journal article" date="2011" name="Stand. Genomic Sci.">
        <title>Complete genome sequence of Weeksella virosa type strain (9751T).</title>
        <authorList>
            <person name="Lang E."/>
            <person name="Teshima H."/>
            <person name="Lucas S."/>
            <person name="Lapidus A."/>
            <person name="Hammon N."/>
            <person name="Deshpande S."/>
            <person name="Nolan M."/>
            <person name="Cheng J."/>
            <person name="Pitluck S."/>
            <person name="Liolios K."/>
            <person name="Pagani I."/>
            <person name="Mikhailova N."/>
            <person name="Ivanova N."/>
            <person name="Mavromatis K."/>
            <person name="Pati A."/>
            <person name="Tapia R."/>
            <person name="Han C."/>
            <person name="Goodwin L."/>
            <person name="Chen A."/>
            <person name="Palaniappan K."/>
            <person name="Land M."/>
            <person name="Hauser L."/>
            <person name="Chang Y."/>
            <person name="Jeffries C."/>
            <person name="Brambilla E."/>
            <person name="Kopitz M."/>
            <person name="Rohde M."/>
            <person name="Goker M."/>
            <person name="Tindall B."/>
            <person name="Detter J."/>
            <person name="Woyke T."/>
            <person name="Bristow J."/>
            <person name="Eisen J."/>
            <person name="Markowitz V."/>
            <person name="Hugenholtz P."/>
            <person name="Klenk H."/>
            <person name="Kyrpides N."/>
        </authorList>
    </citation>
    <scope>NUCLEOTIDE SEQUENCE [LARGE SCALE GENOMIC DNA]</scope>
    <source>
        <strain evidence="2">ATCC 43766 / DSM 16922 / JCM 21250 / NBRC 16016 / NCTC 11634 / CL345/78</strain>
    </source>
</reference>
<dbReference type="RefSeq" id="WP_013598717.1">
    <property type="nucleotide sequence ID" value="NC_015144.1"/>
</dbReference>
<organism evidence="1 2">
    <name type="scientific">Weeksella virosa (strain ATCC 43766 / DSM 16922 / JCM 21250 / CCUG 30538 / CDC 9751 / IAM 14551 / NBRC 16016 / NCTC 11634 / CL345/78)</name>
    <dbReference type="NCBI Taxonomy" id="865938"/>
    <lineage>
        <taxon>Bacteria</taxon>
        <taxon>Pseudomonadati</taxon>
        <taxon>Bacteroidota</taxon>
        <taxon>Flavobacteriia</taxon>
        <taxon>Flavobacteriales</taxon>
        <taxon>Weeksellaceae</taxon>
        <taxon>Weeksella</taxon>
    </lineage>
</organism>
<dbReference type="HOGENOM" id="CLU_092206_2_1_10"/>
<dbReference type="Proteomes" id="UP000008641">
    <property type="component" value="Chromosome"/>
</dbReference>
<dbReference type="InterPro" id="IPR007263">
    <property type="entry name" value="DCC1-like"/>
</dbReference>
<dbReference type="AlphaFoldDB" id="F0NZI1"/>
<dbReference type="eggNOG" id="COG3011">
    <property type="taxonomic scope" value="Bacteria"/>
</dbReference>
<dbReference type="PANTHER" id="PTHR33639:SF2">
    <property type="entry name" value="DUF393 DOMAIN-CONTAINING PROTEIN"/>
    <property type="match status" value="1"/>
</dbReference>
<keyword evidence="2" id="KW-1185">Reference proteome</keyword>
<dbReference type="OrthoDB" id="9785438at2"/>
<sequence>MKSEKIILFDGICNLCNQSVQFVLEHDKNKHFRFASLQSEFGQMFLRKHGLDTKNFDSIVLLDGDTFFTKSDAVLRIAKELHHPARLLSYCAILPKNSRDFFYSFIAKNRYRLFGKKESCWLPTPELKSRFLD</sequence>
<dbReference type="PANTHER" id="PTHR33639">
    <property type="entry name" value="THIOL-DISULFIDE OXIDOREDUCTASE DCC"/>
    <property type="match status" value="1"/>
</dbReference>
<proteinExistence type="predicted"/>
<dbReference type="GO" id="GO:0015035">
    <property type="term" value="F:protein-disulfide reductase activity"/>
    <property type="evidence" value="ECO:0007669"/>
    <property type="project" value="InterPro"/>
</dbReference>
<evidence type="ECO:0000313" key="2">
    <source>
        <dbReference type="Proteomes" id="UP000008641"/>
    </source>
</evidence>